<dbReference type="EMBL" id="QZCH01000075">
    <property type="protein sequence ID" value="RJG36509.1"/>
    <property type="molecule type" value="Genomic_DNA"/>
</dbReference>
<keyword evidence="1" id="KW-0378">Hydrolase</keyword>
<proteinExistence type="predicted"/>
<evidence type="ECO:0000313" key="2">
    <source>
        <dbReference type="Proteomes" id="UP000283255"/>
    </source>
</evidence>
<gene>
    <name evidence="1" type="ORF">D1Z90_20340</name>
</gene>
<keyword evidence="1" id="KW-0255">Endonuclease</keyword>
<evidence type="ECO:0000313" key="1">
    <source>
        <dbReference type="EMBL" id="RJG36509.1"/>
    </source>
</evidence>
<dbReference type="InterPro" id="IPR032869">
    <property type="entry name" value="WHH_dom_containing"/>
</dbReference>
<dbReference type="GO" id="GO:0004519">
    <property type="term" value="F:endonuclease activity"/>
    <property type="evidence" value="ECO:0007669"/>
    <property type="project" value="UniProtKB-KW"/>
</dbReference>
<protein>
    <submittedName>
        <fullName evidence="1">HNH endonuclease</fullName>
    </submittedName>
</protein>
<accession>A0A418Y962</accession>
<dbReference type="AlphaFoldDB" id="A0A418Y962"/>
<organism evidence="1 2">
    <name type="scientific">Motilimonas pumila</name>
    <dbReference type="NCBI Taxonomy" id="2303987"/>
    <lineage>
        <taxon>Bacteria</taxon>
        <taxon>Pseudomonadati</taxon>
        <taxon>Pseudomonadota</taxon>
        <taxon>Gammaproteobacteria</taxon>
        <taxon>Alteromonadales</taxon>
        <taxon>Alteromonadales genera incertae sedis</taxon>
        <taxon>Motilimonas</taxon>
    </lineage>
</organism>
<keyword evidence="1" id="KW-0540">Nuclease</keyword>
<dbReference type="Pfam" id="PF14414">
    <property type="entry name" value="WHH"/>
    <property type="match status" value="1"/>
</dbReference>
<reference evidence="1 2" key="2">
    <citation type="submission" date="2019-01" db="EMBL/GenBank/DDBJ databases">
        <title>Motilimonas pumilus sp. nov., isolated from the gut of sea cucumber (Apostichopus japonicus).</title>
        <authorList>
            <person name="Wang F.-Q."/>
            <person name="Ren L.-H."/>
            <person name="Lin Y.-W."/>
            <person name="Sun G.-H."/>
            <person name="Du Z.-J."/>
            <person name="Zhao J.-X."/>
            <person name="Liu X.-J."/>
            <person name="Liu L.-J."/>
        </authorList>
    </citation>
    <scope>NUCLEOTIDE SEQUENCE [LARGE SCALE GENOMIC DNA]</scope>
    <source>
        <strain evidence="1 2">PLHSC7-2</strain>
    </source>
</reference>
<keyword evidence="2" id="KW-1185">Reference proteome</keyword>
<name>A0A418Y962_9GAMM</name>
<dbReference type="Proteomes" id="UP000283255">
    <property type="component" value="Unassembled WGS sequence"/>
</dbReference>
<sequence length="183" mass="20771">MPNPTGWIYPLGLANKKGDELCCGLGAKKSFTRPDQSFINDKLSTVSTRDEGYLKSYVDKVYSNKKWSWDDIDPNLSSYRRSKLRNKAKSLGLVPDIKVDKATHFANFDDYAVADVKLPEAMFKASDAQQFKYLDDMIGGKVEGHTWHHHQDSGRMQLLPLGLHKIYFHKGGRSTGMWAEGKR</sequence>
<reference evidence="1 2" key="1">
    <citation type="submission" date="2018-09" db="EMBL/GenBank/DDBJ databases">
        <authorList>
            <person name="Wang F."/>
        </authorList>
    </citation>
    <scope>NUCLEOTIDE SEQUENCE [LARGE SCALE GENOMIC DNA]</scope>
    <source>
        <strain evidence="1 2">PLHSC7-2</strain>
    </source>
</reference>
<comment type="caution">
    <text evidence="1">The sequence shown here is derived from an EMBL/GenBank/DDBJ whole genome shotgun (WGS) entry which is preliminary data.</text>
</comment>